<feature type="transmembrane region" description="Helical" evidence="1">
    <location>
        <begin position="50"/>
        <end position="70"/>
    </location>
</feature>
<feature type="transmembrane region" description="Helical" evidence="1">
    <location>
        <begin position="82"/>
        <end position="104"/>
    </location>
</feature>
<dbReference type="Proteomes" id="UP000005877">
    <property type="component" value="Chromosome"/>
</dbReference>
<dbReference type="HOGENOM" id="CLU_037802_0_1_2"/>
<keyword evidence="3" id="KW-1185">Reference proteome</keyword>
<dbReference type="EMBL" id="CP003117">
    <property type="protein sequence ID" value="AET64785.1"/>
    <property type="molecule type" value="Genomic_DNA"/>
</dbReference>
<dbReference type="AlphaFoldDB" id="G7WKF8"/>
<evidence type="ECO:0000313" key="2">
    <source>
        <dbReference type="EMBL" id="AET64785.1"/>
    </source>
</evidence>
<dbReference type="OrthoDB" id="117923at2157"/>
<dbReference type="GeneID" id="12510590"/>
<keyword evidence="1" id="KW-0472">Membrane</keyword>
<accession>G7WKF8</accession>
<dbReference type="KEGG" id="mhi:Mhar_1421"/>
<reference evidence="2 3" key="1">
    <citation type="journal article" date="2012" name="PLoS ONE">
        <title>The genome characteristics and predicted function of methyl-group oxidation pathway in the obligate aceticlastic methanogens, Methanosaeta spp.</title>
        <authorList>
            <person name="Zhu J."/>
            <person name="Zheng H."/>
            <person name="Ai G."/>
            <person name="Zhang G."/>
            <person name="Liu D."/>
            <person name="Liu X."/>
            <person name="Dong X."/>
        </authorList>
    </citation>
    <scope>NUCLEOTIDE SEQUENCE [LARGE SCALE GENOMIC DNA]</scope>
    <source>
        <strain evidence="2 3">6Ac</strain>
    </source>
</reference>
<organism evidence="2 3">
    <name type="scientific">Methanothrix harundinacea (strain 6Ac)</name>
    <name type="common">Methanosaeta harundinacea</name>
    <dbReference type="NCBI Taxonomy" id="1110509"/>
    <lineage>
        <taxon>Archaea</taxon>
        <taxon>Methanobacteriati</taxon>
        <taxon>Methanobacteriota</taxon>
        <taxon>Stenosarchaea group</taxon>
        <taxon>Methanomicrobia</taxon>
        <taxon>Methanotrichales</taxon>
        <taxon>Methanotrichaceae</taxon>
        <taxon>Methanothrix</taxon>
    </lineage>
</organism>
<protein>
    <submittedName>
        <fullName evidence="2">YeeE/YedE family protein</fullName>
    </submittedName>
</protein>
<evidence type="ECO:0000256" key="1">
    <source>
        <dbReference type="SAM" id="Phobius"/>
    </source>
</evidence>
<feature type="transmembrane region" description="Helical" evidence="1">
    <location>
        <begin position="116"/>
        <end position="139"/>
    </location>
</feature>
<feature type="transmembrane region" description="Helical" evidence="1">
    <location>
        <begin position="12"/>
        <end position="30"/>
    </location>
</feature>
<sequence length="188" mass="19679">MDLAIEDLRSNHRAQLAIGLFIGIGFGFLLQKGGVTRYDVIVGQLLLADFTVFKVMASAVIVGMVGIHLLRSLGLASLHPKAGSWGSSALGGLIFGVGFGLLGYCPGTAAGAVGQGSIDALLGGVGGILLGAGIFAWRYPSLEERVLRRGEFGDKTIPEILGVNPWMVVIPTALILLGVLFWIEETGF</sequence>
<gene>
    <name evidence="2" type="ordered locus">Mhar_1421</name>
</gene>
<proteinExistence type="predicted"/>
<dbReference type="Pfam" id="PF04143">
    <property type="entry name" value="Sulf_transp"/>
    <property type="match status" value="1"/>
</dbReference>
<name>G7WKF8_METH6</name>
<feature type="transmembrane region" description="Helical" evidence="1">
    <location>
        <begin position="160"/>
        <end position="183"/>
    </location>
</feature>
<dbReference type="PATRIC" id="fig|1110509.7.peg.1578"/>
<keyword evidence="1" id="KW-0812">Transmembrane</keyword>
<dbReference type="InterPro" id="IPR007272">
    <property type="entry name" value="Sulf_transp_TsuA/YedE"/>
</dbReference>
<evidence type="ECO:0000313" key="3">
    <source>
        <dbReference type="Proteomes" id="UP000005877"/>
    </source>
</evidence>
<dbReference type="RefSeq" id="WP_014586969.1">
    <property type="nucleotide sequence ID" value="NC_017527.1"/>
</dbReference>
<dbReference type="STRING" id="1110509.Mhar_1421"/>
<keyword evidence="1" id="KW-1133">Transmembrane helix</keyword>